<keyword evidence="1" id="KW-1133">Transmembrane helix</keyword>
<reference evidence="2 3" key="2">
    <citation type="journal article" date="2012" name="PLoS ONE">
        <title>Genomic characterization of the taylorella genus.</title>
        <authorList>
            <person name="Hebert L."/>
            <person name="Moumen B."/>
            <person name="Pons N."/>
            <person name="Duquesne F."/>
            <person name="Breuil M.F."/>
            <person name="Goux D."/>
            <person name="Batto J.M."/>
            <person name="Laugier C."/>
            <person name="Renault P."/>
            <person name="Petry S."/>
        </authorList>
    </citation>
    <scope>NUCLEOTIDE SEQUENCE [LARGE SCALE GENOMIC DNA]</scope>
    <source>
        <strain evidence="2 3">MCE3</strain>
    </source>
</reference>
<gene>
    <name evidence="2" type="ordered locus">TASI_1366</name>
</gene>
<sequence length="47" mass="5487">MRKPFFLTTVGNANSILSYVVYRLSHCKQRRLRLMARPSSDDLESKT</sequence>
<proteinExistence type="predicted"/>
<feature type="transmembrane region" description="Helical" evidence="1">
    <location>
        <begin position="6"/>
        <end position="25"/>
    </location>
</feature>
<dbReference type="AlphaFoldDB" id="G4QA33"/>
<dbReference type="KEGG" id="tas:TASI_1366"/>
<evidence type="ECO:0000313" key="2">
    <source>
        <dbReference type="EMBL" id="AEP37106.1"/>
    </source>
</evidence>
<keyword evidence="3" id="KW-1185">Reference proteome</keyword>
<name>G4QA33_TAYAM</name>
<protein>
    <submittedName>
        <fullName evidence="2">Uncharacterized protein</fullName>
    </submittedName>
</protein>
<dbReference type="EMBL" id="CP003059">
    <property type="protein sequence ID" value="AEP37106.1"/>
    <property type="molecule type" value="Genomic_DNA"/>
</dbReference>
<accession>G4QA33</accession>
<dbReference type="HOGENOM" id="CLU_3174186_0_0_4"/>
<keyword evidence="1" id="KW-0812">Transmembrane</keyword>
<evidence type="ECO:0000313" key="3">
    <source>
        <dbReference type="Proteomes" id="UP000009284"/>
    </source>
</evidence>
<evidence type="ECO:0000256" key="1">
    <source>
        <dbReference type="SAM" id="Phobius"/>
    </source>
</evidence>
<organism evidence="2 3">
    <name type="scientific">Taylorella asinigenitalis (strain MCE3)</name>
    <dbReference type="NCBI Taxonomy" id="1008459"/>
    <lineage>
        <taxon>Bacteria</taxon>
        <taxon>Pseudomonadati</taxon>
        <taxon>Pseudomonadota</taxon>
        <taxon>Betaproteobacteria</taxon>
        <taxon>Burkholderiales</taxon>
        <taxon>Alcaligenaceae</taxon>
        <taxon>Taylorella</taxon>
    </lineage>
</organism>
<reference key="1">
    <citation type="submission" date="2011-09" db="EMBL/GenBank/DDBJ databases">
        <title>Genomic characterization of the Taylorella genus.</title>
        <authorList>
            <person name="Hebert L."/>
            <person name="Moumen B."/>
            <person name="Pons N."/>
            <person name="Duquesne F."/>
            <person name="Breuil M.-F."/>
            <person name="Goux D."/>
            <person name="Batto J.-M."/>
            <person name="Renault P."/>
            <person name="Laugier C."/>
            <person name="Petry S."/>
        </authorList>
    </citation>
    <scope>NUCLEOTIDE SEQUENCE</scope>
    <source>
        <strain>MCE3</strain>
    </source>
</reference>
<dbReference type="Proteomes" id="UP000009284">
    <property type="component" value="Chromosome"/>
</dbReference>
<keyword evidence="1" id="KW-0472">Membrane</keyword>
<dbReference type="STRING" id="1008459.TASI_1366"/>